<evidence type="ECO:0008006" key="5">
    <source>
        <dbReference type="Google" id="ProtNLM"/>
    </source>
</evidence>
<keyword evidence="1" id="KW-0328">Glycosyltransferase</keyword>
<dbReference type="AlphaFoldDB" id="A0A2M8L3C8"/>
<protein>
    <recommendedName>
        <fullName evidence="5">Glycosyltransferase</fullName>
    </recommendedName>
</protein>
<dbReference type="NCBIfam" id="TIGR00696">
    <property type="entry name" value="wecG_tagA_cpsF"/>
    <property type="match status" value="1"/>
</dbReference>
<dbReference type="InterPro" id="IPR004629">
    <property type="entry name" value="WecG_TagA_CpsF"/>
</dbReference>
<dbReference type="GO" id="GO:0016758">
    <property type="term" value="F:hexosyltransferase activity"/>
    <property type="evidence" value="ECO:0007669"/>
    <property type="project" value="TreeGrafter"/>
</dbReference>
<reference evidence="4" key="1">
    <citation type="submission" date="2017-09" db="EMBL/GenBank/DDBJ databases">
        <title>Depth-based differentiation of microbial function through sediment-hosted aquifers and enrichment of novel symbionts in the deep terrestrial subsurface.</title>
        <authorList>
            <person name="Probst A.J."/>
            <person name="Ladd B."/>
            <person name="Jarett J.K."/>
            <person name="Geller-Mcgrath D.E."/>
            <person name="Sieber C.M.K."/>
            <person name="Emerson J.B."/>
            <person name="Anantharaman K."/>
            <person name="Thomas B.C."/>
            <person name="Malmstrom R."/>
            <person name="Stieglmeier M."/>
            <person name="Klingl A."/>
            <person name="Woyke T."/>
            <person name="Ryan C.M."/>
            <person name="Banfield J.F."/>
        </authorList>
    </citation>
    <scope>NUCLEOTIDE SEQUENCE [LARGE SCALE GENOMIC DNA]</scope>
</reference>
<name>A0A2M8L3C8_9BACT</name>
<proteinExistence type="predicted"/>
<dbReference type="CDD" id="cd06533">
    <property type="entry name" value="Glyco_transf_WecG_TagA"/>
    <property type="match status" value="1"/>
</dbReference>
<sequence>MIIKNQEKTPKINDKMFGQTLQILGVKVNSTELVEVLRFVRRKITQKRKFWIVTPNPEFIVASQKDSQFKKILNSADLAIPDGQGLVLASKFLGTKPGLSERVAGSDLVCKLLEEASKENWRIGIVGARRGEREEIRELINRIKQKFPGLEIEALEQTLDWSKQKFEIVFACQGMKLQEKWIFKNFKKTNASLFMGIGGALDFLSGFSKRAPQWIRNLGLEWFWRFLTRPSHLKRILIACFYFPYLVLKEKVRS</sequence>
<evidence type="ECO:0000313" key="4">
    <source>
        <dbReference type="Proteomes" id="UP000231474"/>
    </source>
</evidence>
<dbReference type="PANTHER" id="PTHR34136">
    <property type="match status" value="1"/>
</dbReference>
<gene>
    <name evidence="3" type="ORF">COU95_02455</name>
</gene>
<evidence type="ECO:0000256" key="2">
    <source>
        <dbReference type="ARBA" id="ARBA00022679"/>
    </source>
</evidence>
<evidence type="ECO:0000256" key="1">
    <source>
        <dbReference type="ARBA" id="ARBA00022676"/>
    </source>
</evidence>
<accession>A0A2M8L3C8</accession>
<dbReference type="Pfam" id="PF03808">
    <property type="entry name" value="Glyco_tran_WecG"/>
    <property type="match status" value="1"/>
</dbReference>
<keyword evidence="2" id="KW-0808">Transferase</keyword>
<dbReference type="EMBL" id="PFEK01000047">
    <property type="protein sequence ID" value="PJE67431.1"/>
    <property type="molecule type" value="Genomic_DNA"/>
</dbReference>
<dbReference type="PANTHER" id="PTHR34136:SF1">
    <property type="entry name" value="UDP-N-ACETYL-D-MANNOSAMINURONIC ACID TRANSFERASE"/>
    <property type="match status" value="1"/>
</dbReference>
<evidence type="ECO:0000313" key="3">
    <source>
        <dbReference type="EMBL" id="PJE67431.1"/>
    </source>
</evidence>
<comment type="caution">
    <text evidence="3">The sequence shown here is derived from an EMBL/GenBank/DDBJ whole genome shotgun (WGS) entry which is preliminary data.</text>
</comment>
<dbReference type="Proteomes" id="UP000231474">
    <property type="component" value="Unassembled WGS sequence"/>
</dbReference>
<organism evidence="3 4">
    <name type="scientific">Candidatus Shapirobacteria bacterium CG10_big_fil_rev_8_21_14_0_10_40_9</name>
    <dbReference type="NCBI Taxonomy" id="1974888"/>
    <lineage>
        <taxon>Bacteria</taxon>
        <taxon>Candidatus Shapironibacteriota</taxon>
    </lineage>
</organism>